<feature type="binding site" evidence="6">
    <location>
        <begin position="179"/>
        <end position="184"/>
    </location>
    <ligand>
        <name>NAD(+)</name>
        <dbReference type="ChEBI" id="CHEBI:57540"/>
    </ligand>
</feature>
<evidence type="ECO:0000256" key="5">
    <source>
        <dbReference type="ARBA" id="ARBA00047925"/>
    </source>
</evidence>
<feature type="binding site" evidence="6">
    <location>
        <begin position="138"/>
        <end position="139"/>
    </location>
    <ligand>
        <name>NAD(+)</name>
        <dbReference type="ChEBI" id="CHEBI:57540"/>
    </ligand>
</feature>
<sequence>MDHFCIVTNTSKDREMEMTMHIKDYLEKHGKKCVIAEKLSGAVKEHRVERDFLSDIPENSECIIVLGGDGTMLQAARSAAYLDIPLIGVNLGTLGYLAEVEKSGVDDALRRLLAGDYEIEDRMMLYGDGCDKHDYALNDIIVTRRSALSTINFDVYVNNLFLCNYHADGIVISTPTGSTGYSMSAGGPIVEPSGSMILVTPICPHTINARSMVLAADTKISVVIREGRDGSNQEAVAYFDGSGQIDMNTGDRIEIERSDKTTKIIRLNRVSFLEVLGKKFDK</sequence>
<comment type="similarity">
    <text evidence="6">Belongs to the NAD kinase family.</text>
</comment>
<dbReference type="InterPro" id="IPR002504">
    <property type="entry name" value="NADK"/>
</dbReference>
<accession>E0S1Q2</accession>
<keyword evidence="1 6" id="KW-0808">Transferase</keyword>
<proteinExistence type="inferred from homology"/>
<dbReference type="InterPro" id="IPR017438">
    <property type="entry name" value="ATP-NAD_kinase_N"/>
</dbReference>
<dbReference type="GO" id="GO:0003951">
    <property type="term" value="F:NAD+ kinase activity"/>
    <property type="evidence" value="ECO:0007669"/>
    <property type="project" value="UniProtKB-UniRule"/>
</dbReference>
<feature type="active site" description="Proton acceptor" evidence="6">
    <location>
        <position position="69"/>
    </location>
</feature>
<dbReference type="InterPro" id="IPR017437">
    <property type="entry name" value="ATP-NAD_kinase_PpnK-typ_C"/>
</dbReference>
<protein>
    <recommendedName>
        <fullName evidence="6">NAD kinase</fullName>
        <ecNumber evidence="6">2.7.1.23</ecNumber>
    </recommendedName>
    <alternativeName>
        <fullName evidence="6">ATP-dependent NAD kinase</fullName>
    </alternativeName>
</protein>
<dbReference type="PANTHER" id="PTHR20275">
    <property type="entry name" value="NAD KINASE"/>
    <property type="match status" value="1"/>
</dbReference>
<dbReference type="KEGG" id="bpb:bpr_I0985"/>
<dbReference type="Gene3D" id="3.40.50.10330">
    <property type="entry name" value="Probable inorganic polyphosphate/atp-NAD kinase, domain 1"/>
    <property type="match status" value="1"/>
</dbReference>
<dbReference type="HOGENOM" id="CLU_008831_0_0_9"/>
<dbReference type="AlphaFoldDB" id="E0S1Q2"/>
<evidence type="ECO:0000313" key="7">
    <source>
        <dbReference type="EMBL" id="ADL33727.1"/>
    </source>
</evidence>
<comment type="cofactor">
    <cofactor evidence="6">
        <name>a divalent metal cation</name>
        <dbReference type="ChEBI" id="CHEBI:60240"/>
    </cofactor>
</comment>
<dbReference type="EC" id="2.7.1.23" evidence="6"/>
<comment type="catalytic activity">
    <reaction evidence="5 6">
        <text>NAD(+) + ATP = ADP + NADP(+) + H(+)</text>
        <dbReference type="Rhea" id="RHEA:18629"/>
        <dbReference type="ChEBI" id="CHEBI:15378"/>
        <dbReference type="ChEBI" id="CHEBI:30616"/>
        <dbReference type="ChEBI" id="CHEBI:57540"/>
        <dbReference type="ChEBI" id="CHEBI:58349"/>
        <dbReference type="ChEBI" id="CHEBI:456216"/>
        <dbReference type="EC" id="2.7.1.23"/>
    </reaction>
</comment>
<dbReference type="GO" id="GO:0006741">
    <property type="term" value="P:NADP+ biosynthetic process"/>
    <property type="evidence" value="ECO:0007669"/>
    <property type="project" value="UniProtKB-UniRule"/>
</dbReference>
<keyword evidence="2 6" id="KW-0418">Kinase</keyword>
<comment type="caution">
    <text evidence="6">Lacks conserved residue(s) required for the propagation of feature annotation.</text>
</comment>
<dbReference type="Pfam" id="PF01513">
    <property type="entry name" value="NAD_kinase"/>
    <property type="match status" value="1"/>
</dbReference>
<evidence type="ECO:0000256" key="4">
    <source>
        <dbReference type="ARBA" id="ARBA00023027"/>
    </source>
</evidence>
<dbReference type="RefSeq" id="WP_013280383.1">
    <property type="nucleotide sequence ID" value="NC_014387.1"/>
</dbReference>
<keyword evidence="3 6" id="KW-0521">NADP</keyword>
<evidence type="ECO:0000256" key="6">
    <source>
        <dbReference type="HAMAP-Rule" id="MF_00361"/>
    </source>
</evidence>
<keyword evidence="6" id="KW-0067">ATP-binding</keyword>
<dbReference type="GO" id="GO:0019674">
    <property type="term" value="P:NAD+ metabolic process"/>
    <property type="evidence" value="ECO:0007669"/>
    <property type="project" value="InterPro"/>
</dbReference>
<dbReference type="PANTHER" id="PTHR20275:SF0">
    <property type="entry name" value="NAD KINASE"/>
    <property type="match status" value="1"/>
</dbReference>
<comment type="subcellular location">
    <subcellularLocation>
        <location evidence="6">Cytoplasm</location>
    </subcellularLocation>
</comment>
<feature type="binding site" evidence="6">
    <location>
        <position position="168"/>
    </location>
    <ligand>
        <name>NAD(+)</name>
        <dbReference type="ChEBI" id="CHEBI:57540"/>
    </ligand>
</feature>
<keyword evidence="6" id="KW-0963">Cytoplasm</keyword>
<dbReference type="GO" id="GO:0005737">
    <property type="term" value="C:cytoplasm"/>
    <property type="evidence" value="ECO:0007669"/>
    <property type="project" value="UniProtKB-SubCell"/>
</dbReference>
<feature type="binding site" evidence="6">
    <location>
        <position position="166"/>
    </location>
    <ligand>
        <name>NAD(+)</name>
        <dbReference type="ChEBI" id="CHEBI:57540"/>
    </ligand>
</feature>
<evidence type="ECO:0000313" key="8">
    <source>
        <dbReference type="Proteomes" id="UP000001299"/>
    </source>
</evidence>
<dbReference type="Pfam" id="PF20143">
    <property type="entry name" value="NAD_kinase_C"/>
    <property type="match status" value="1"/>
</dbReference>
<dbReference type="STRING" id="515622.bpr_I0985"/>
<organism evidence="7 8">
    <name type="scientific">Butyrivibrio proteoclasticus (strain ATCC 51982 / DSM 14932 / B316)</name>
    <name type="common">Clostridium proteoclasticum</name>
    <dbReference type="NCBI Taxonomy" id="515622"/>
    <lineage>
        <taxon>Bacteria</taxon>
        <taxon>Bacillati</taxon>
        <taxon>Bacillota</taxon>
        <taxon>Clostridia</taxon>
        <taxon>Lachnospirales</taxon>
        <taxon>Lachnospiraceae</taxon>
        <taxon>Butyrivibrio</taxon>
    </lineage>
</organism>
<dbReference type="eggNOG" id="COG0061">
    <property type="taxonomic scope" value="Bacteria"/>
</dbReference>
<feature type="binding site" evidence="6">
    <location>
        <begin position="69"/>
        <end position="70"/>
    </location>
    <ligand>
        <name>NAD(+)</name>
        <dbReference type="ChEBI" id="CHEBI:57540"/>
    </ligand>
</feature>
<reference evidence="7 8" key="1">
    <citation type="journal article" date="2010" name="PLoS ONE">
        <title>The glycobiome of the rumen bacterium Butyrivibrio proteoclasticus B316(T) highlights adaptation to a polysaccharide-rich environment.</title>
        <authorList>
            <person name="Kelly W.J."/>
            <person name="Leahy S.C."/>
            <person name="Altermann E."/>
            <person name="Yeoman C.J."/>
            <person name="Dunne J.C."/>
            <person name="Kong Z."/>
            <person name="Pacheco D.M."/>
            <person name="Li D."/>
            <person name="Noel S.J."/>
            <person name="Moon C.D."/>
            <person name="Cookson A.L."/>
            <person name="Attwood G.T."/>
        </authorList>
    </citation>
    <scope>NUCLEOTIDE SEQUENCE [LARGE SCALE GENOMIC DNA]</scope>
    <source>
        <strain evidence="8">ATCC 51982 / DSM 14932 / B316</strain>
    </source>
</reference>
<dbReference type="Proteomes" id="UP000001299">
    <property type="component" value="Chromosome 1"/>
</dbReference>
<dbReference type="SUPFAM" id="SSF111331">
    <property type="entry name" value="NAD kinase/diacylglycerol kinase-like"/>
    <property type="match status" value="1"/>
</dbReference>
<dbReference type="GO" id="GO:0005524">
    <property type="term" value="F:ATP binding"/>
    <property type="evidence" value="ECO:0007669"/>
    <property type="project" value="UniProtKB-KW"/>
</dbReference>
<name>E0S1Q2_BUTPB</name>
<dbReference type="InterPro" id="IPR016064">
    <property type="entry name" value="NAD/diacylglycerol_kinase_sf"/>
</dbReference>
<dbReference type="HAMAP" id="MF_00361">
    <property type="entry name" value="NAD_kinase"/>
    <property type="match status" value="1"/>
</dbReference>
<dbReference type="EMBL" id="CP001810">
    <property type="protein sequence ID" value="ADL33727.1"/>
    <property type="molecule type" value="Genomic_DNA"/>
</dbReference>
<gene>
    <name evidence="6" type="primary">nadK</name>
    <name evidence="7" type="synonym">ppnK</name>
    <name evidence="7" type="ordered locus">bpr_I0985</name>
</gene>
<dbReference type="Gene3D" id="2.60.200.30">
    <property type="entry name" value="Probable inorganic polyphosphate/atp-NAD kinase, domain 2"/>
    <property type="match status" value="1"/>
</dbReference>
<keyword evidence="6" id="KW-0547">Nucleotide-binding</keyword>
<evidence type="ECO:0000256" key="2">
    <source>
        <dbReference type="ARBA" id="ARBA00022777"/>
    </source>
</evidence>
<keyword evidence="4 6" id="KW-0520">NAD</keyword>
<comment type="function">
    <text evidence="6">Involved in the regulation of the intracellular balance of NAD and NADP, and is a key enzyme in the biosynthesis of NADP. Catalyzes specifically the phosphorylation on 2'-hydroxyl of the adenosine moiety of NAD to yield NADP.</text>
</comment>
<dbReference type="GO" id="GO:0051287">
    <property type="term" value="F:NAD binding"/>
    <property type="evidence" value="ECO:0007669"/>
    <property type="project" value="UniProtKB-ARBA"/>
</dbReference>
<keyword evidence="8" id="KW-1185">Reference proteome</keyword>
<dbReference type="GO" id="GO:0046872">
    <property type="term" value="F:metal ion binding"/>
    <property type="evidence" value="ECO:0007669"/>
    <property type="project" value="UniProtKB-UniRule"/>
</dbReference>
<evidence type="ECO:0000256" key="1">
    <source>
        <dbReference type="ARBA" id="ARBA00022679"/>
    </source>
</evidence>
<evidence type="ECO:0000256" key="3">
    <source>
        <dbReference type="ARBA" id="ARBA00022857"/>
    </source>
</evidence>